<dbReference type="EMBL" id="KZ772890">
    <property type="protein sequence ID" value="PTQ27069.1"/>
    <property type="molecule type" value="Genomic_DNA"/>
</dbReference>
<dbReference type="OrthoDB" id="549173at2759"/>
<dbReference type="Gramene" id="Mp4g03310.1">
    <property type="protein sequence ID" value="Mp4g03310.1.cds"/>
    <property type="gene ID" value="Mp4g03310"/>
</dbReference>
<gene>
    <name evidence="1" type="ORF">MARPO_0228s0005</name>
</gene>
<name>A0A2R6VZP4_MARPO</name>
<accession>A0A2R6VZP4</accession>
<dbReference type="InterPro" id="IPR051030">
    <property type="entry name" value="Vitamin_B12-ABC_binding"/>
</dbReference>
<dbReference type="Proteomes" id="UP000244005">
    <property type="component" value="Unassembled WGS sequence"/>
</dbReference>
<reference evidence="2" key="1">
    <citation type="journal article" date="2017" name="Cell">
        <title>Insights into land plant evolution garnered from the Marchantia polymorpha genome.</title>
        <authorList>
            <person name="Bowman J.L."/>
            <person name="Kohchi T."/>
            <person name="Yamato K.T."/>
            <person name="Jenkins J."/>
            <person name="Shu S."/>
            <person name="Ishizaki K."/>
            <person name="Yamaoka S."/>
            <person name="Nishihama R."/>
            <person name="Nakamura Y."/>
            <person name="Berger F."/>
            <person name="Adam C."/>
            <person name="Aki S.S."/>
            <person name="Althoff F."/>
            <person name="Araki T."/>
            <person name="Arteaga-Vazquez M.A."/>
            <person name="Balasubrmanian S."/>
            <person name="Barry K."/>
            <person name="Bauer D."/>
            <person name="Boehm C.R."/>
            <person name="Briginshaw L."/>
            <person name="Caballero-Perez J."/>
            <person name="Catarino B."/>
            <person name="Chen F."/>
            <person name="Chiyoda S."/>
            <person name="Chovatia M."/>
            <person name="Davies K.M."/>
            <person name="Delmans M."/>
            <person name="Demura T."/>
            <person name="Dierschke T."/>
            <person name="Dolan L."/>
            <person name="Dorantes-Acosta A.E."/>
            <person name="Eklund D.M."/>
            <person name="Florent S.N."/>
            <person name="Flores-Sandoval E."/>
            <person name="Fujiyama A."/>
            <person name="Fukuzawa H."/>
            <person name="Galik B."/>
            <person name="Grimanelli D."/>
            <person name="Grimwood J."/>
            <person name="Grossniklaus U."/>
            <person name="Hamada T."/>
            <person name="Haseloff J."/>
            <person name="Hetherington A.J."/>
            <person name="Higo A."/>
            <person name="Hirakawa Y."/>
            <person name="Hundley H.N."/>
            <person name="Ikeda Y."/>
            <person name="Inoue K."/>
            <person name="Inoue S.I."/>
            <person name="Ishida S."/>
            <person name="Jia Q."/>
            <person name="Kakita M."/>
            <person name="Kanazawa T."/>
            <person name="Kawai Y."/>
            <person name="Kawashima T."/>
            <person name="Kennedy M."/>
            <person name="Kinose K."/>
            <person name="Kinoshita T."/>
            <person name="Kohara Y."/>
            <person name="Koide E."/>
            <person name="Komatsu K."/>
            <person name="Kopischke S."/>
            <person name="Kubo M."/>
            <person name="Kyozuka J."/>
            <person name="Lagercrantz U."/>
            <person name="Lin S.S."/>
            <person name="Lindquist E."/>
            <person name="Lipzen A.M."/>
            <person name="Lu C.W."/>
            <person name="De Luna E."/>
            <person name="Martienssen R.A."/>
            <person name="Minamino N."/>
            <person name="Mizutani M."/>
            <person name="Mizutani M."/>
            <person name="Mochizuki N."/>
            <person name="Monte I."/>
            <person name="Mosher R."/>
            <person name="Nagasaki H."/>
            <person name="Nakagami H."/>
            <person name="Naramoto S."/>
            <person name="Nishitani K."/>
            <person name="Ohtani M."/>
            <person name="Okamoto T."/>
            <person name="Okumura M."/>
            <person name="Phillips J."/>
            <person name="Pollak B."/>
            <person name="Reinders A."/>
            <person name="Rovekamp M."/>
            <person name="Sano R."/>
            <person name="Sawa S."/>
            <person name="Schmid M.W."/>
            <person name="Shirakawa M."/>
            <person name="Solano R."/>
            <person name="Spunde A."/>
            <person name="Suetsugu N."/>
            <person name="Sugano S."/>
            <person name="Sugiyama A."/>
            <person name="Sun R."/>
            <person name="Suzuki Y."/>
            <person name="Takenaka M."/>
            <person name="Takezawa D."/>
            <person name="Tomogane H."/>
            <person name="Tsuzuki M."/>
            <person name="Ueda T."/>
            <person name="Umeda M."/>
            <person name="Ward J.M."/>
            <person name="Watanabe Y."/>
            <person name="Yazaki K."/>
            <person name="Yokoyama R."/>
            <person name="Yoshitake Y."/>
            <person name="Yotsui I."/>
            <person name="Zachgo S."/>
            <person name="Schmutz J."/>
        </authorList>
    </citation>
    <scope>NUCLEOTIDE SEQUENCE [LARGE SCALE GENOMIC DNA]</scope>
    <source>
        <strain evidence="2">Tak-1</strain>
    </source>
</reference>
<dbReference type="PANTHER" id="PTHR42860:SF1">
    <property type="entry name" value="VITAMIN B12-BINDING PROTEIN"/>
    <property type="match status" value="1"/>
</dbReference>
<protein>
    <submittedName>
        <fullName evidence="1">Uncharacterized protein</fullName>
    </submittedName>
</protein>
<keyword evidence="2" id="KW-1185">Reference proteome</keyword>
<organism evidence="1 2">
    <name type="scientific">Marchantia polymorpha</name>
    <name type="common">Common liverwort</name>
    <name type="synonym">Marchantia aquatica</name>
    <dbReference type="NCBI Taxonomy" id="3197"/>
    <lineage>
        <taxon>Eukaryota</taxon>
        <taxon>Viridiplantae</taxon>
        <taxon>Streptophyta</taxon>
        <taxon>Embryophyta</taxon>
        <taxon>Marchantiophyta</taxon>
        <taxon>Marchantiopsida</taxon>
        <taxon>Marchantiidae</taxon>
        <taxon>Marchantiales</taxon>
        <taxon>Marchantiaceae</taxon>
        <taxon>Marchantia</taxon>
    </lineage>
</organism>
<dbReference type="PANTHER" id="PTHR42860">
    <property type="entry name" value="VITAMIN B12-BINDING PROTEIN"/>
    <property type="match status" value="1"/>
</dbReference>
<dbReference type="AlphaFoldDB" id="A0A2R6VZP4"/>
<dbReference type="Gene3D" id="3.40.50.1980">
    <property type="entry name" value="Nitrogenase molybdenum iron protein domain"/>
    <property type="match status" value="1"/>
</dbReference>
<proteinExistence type="predicted"/>
<evidence type="ECO:0000313" key="1">
    <source>
        <dbReference type="EMBL" id="PTQ27069.1"/>
    </source>
</evidence>
<sequence>MLKILYELGAGKRLIGVTESCFRPSGCSNELYNVCRIKVEPGSRMQTYVEVPKPVGTLGRGSSIKLDVSWLCKAKPDLIIIQDSSLHGDTCSTSIVGILAHAGLQSGKNTQIMILRLHTGQLVS</sequence>
<evidence type="ECO:0000313" key="2">
    <source>
        <dbReference type="Proteomes" id="UP000244005"/>
    </source>
</evidence>